<dbReference type="Proteomes" id="UP000054270">
    <property type="component" value="Unassembled WGS sequence"/>
</dbReference>
<evidence type="ECO:0000313" key="1">
    <source>
        <dbReference type="EMBL" id="KJA24821.1"/>
    </source>
</evidence>
<keyword evidence="2" id="KW-1185">Reference proteome</keyword>
<reference evidence="2" key="1">
    <citation type="submission" date="2014-04" db="EMBL/GenBank/DDBJ databases">
        <title>Evolutionary Origins and Diversification of the Mycorrhizal Mutualists.</title>
        <authorList>
            <consortium name="DOE Joint Genome Institute"/>
            <consortium name="Mycorrhizal Genomics Consortium"/>
            <person name="Kohler A."/>
            <person name="Kuo A."/>
            <person name="Nagy L.G."/>
            <person name="Floudas D."/>
            <person name="Copeland A."/>
            <person name="Barry K.W."/>
            <person name="Cichocki N."/>
            <person name="Veneault-Fourrey C."/>
            <person name="LaButti K."/>
            <person name="Lindquist E.A."/>
            <person name="Lipzen A."/>
            <person name="Lundell T."/>
            <person name="Morin E."/>
            <person name="Murat C."/>
            <person name="Riley R."/>
            <person name="Ohm R."/>
            <person name="Sun H."/>
            <person name="Tunlid A."/>
            <person name="Henrissat B."/>
            <person name="Grigoriev I.V."/>
            <person name="Hibbett D.S."/>
            <person name="Martin F."/>
        </authorList>
    </citation>
    <scope>NUCLEOTIDE SEQUENCE [LARGE SCALE GENOMIC DNA]</scope>
    <source>
        <strain evidence="2">FD-334 SS-4</strain>
    </source>
</reference>
<gene>
    <name evidence="1" type="ORF">HYPSUDRAFT_38173</name>
</gene>
<proteinExistence type="predicted"/>
<evidence type="ECO:0000313" key="2">
    <source>
        <dbReference type="Proteomes" id="UP000054270"/>
    </source>
</evidence>
<protein>
    <recommendedName>
        <fullName evidence="3">F-box domain-containing protein</fullName>
    </recommendedName>
</protein>
<sequence length="447" mass="50363">MDGRSKGVKEWITRSRACDLSISVHESCDAYNFPRTYTDAIFEAMTEASSRWKHISLDCSSSSFLRLVTFLNQNTPSSCPRLESFSLSITTSLVPRNEDPESVFISSPFATSPRLCDIRLHSSHVTGYYGTYSGPWSQLVYLSLGTENDTVGIDCVGTILAQAHQLRTCKLCLHLDRPRPCPFSCPQLEDINLSFRDDDWWESPESLHYFQNMIVLPVLKHITYDGTEACVPLTGLIRGAQGRITHLSTTFLCDPLVLFECLRLSPDLVYLHVSAEKYEIGMYEDSARTFSNEALRDWNSALDSESIGELLLNAFVPPGFGLFLVRIPETLCPKIEYMSYHDPYGAIYSGTIAKFIKTKCSTVHLANNPQYSKLKGLSIIMLEELPTDDVQLNRLEFADEIDAGLNLSFKYIHRAAPLAPQLAADAGILLNTNRPLWWPFYDESGYR</sequence>
<organism evidence="1 2">
    <name type="scientific">Hypholoma sublateritium (strain FD-334 SS-4)</name>
    <dbReference type="NCBI Taxonomy" id="945553"/>
    <lineage>
        <taxon>Eukaryota</taxon>
        <taxon>Fungi</taxon>
        <taxon>Dikarya</taxon>
        <taxon>Basidiomycota</taxon>
        <taxon>Agaricomycotina</taxon>
        <taxon>Agaricomycetes</taxon>
        <taxon>Agaricomycetidae</taxon>
        <taxon>Agaricales</taxon>
        <taxon>Agaricineae</taxon>
        <taxon>Strophariaceae</taxon>
        <taxon>Hypholoma</taxon>
    </lineage>
</organism>
<dbReference type="AlphaFoldDB" id="A0A0D2P856"/>
<evidence type="ECO:0008006" key="3">
    <source>
        <dbReference type="Google" id="ProtNLM"/>
    </source>
</evidence>
<dbReference type="EMBL" id="KN817534">
    <property type="protein sequence ID" value="KJA24821.1"/>
    <property type="molecule type" value="Genomic_DNA"/>
</dbReference>
<accession>A0A0D2P856</accession>
<name>A0A0D2P856_HYPSF</name>